<dbReference type="Gene3D" id="3.90.1580.10">
    <property type="entry name" value="paralog of FGE (formylglycine-generating enzyme)"/>
    <property type="match status" value="1"/>
</dbReference>
<geneLocation type="plasmid" evidence="5">
    <name>pp88_a</name>
</geneLocation>
<dbReference type="InterPro" id="IPR051043">
    <property type="entry name" value="Sulfatase_Mod_Factor_Kinase"/>
</dbReference>
<dbReference type="Proteomes" id="UP000236447">
    <property type="component" value="Plasmid pP88_a"/>
</dbReference>
<dbReference type="AlphaFoldDB" id="A0A2I7K259"/>
<reference evidence="4 5" key="1">
    <citation type="journal article" date="2017" name="Front. Microbiol.">
        <title>Phaeobacter piscinae sp. nov., a species of the Roseobacter group and potential aquaculture probiont.</title>
        <authorList>
            <person name="Sonnenschein E.C."/>
            <person name="Phippen C.B.W."/>
            <person name="Nielsen K.F."/>
            <person name="Mateiu R.V."/>
            <person name="Melchiorsen J."/>
            <person name="Gram L."/>
            <person name="Overmann J."/>
            <person name="Freese H.M."/>
        </authorList>
    </citation>
    <scope>NUCLEOTIDE SEQUENCE [LARGE SCALE GENOMIC DNA]</scope>
    <source>
        <strain evidence="4 5">P88</strain>
        <plasmid evidence="4">pP88_a</plasmid>
    </source>
</reference>
<keyword evidence="1" id="KW-1133">Transmembrane helix</keyword>
<dbReference type="InterPro" id="IPR042095">
    <property type="entry name" value="SUMF_sf"/>
</dbReference>
<evidence type="ECO:0000313" key="4">
    <source>
        <dbReference type="EMBL" id="AUR01198.1"/>
    </source>
</evidence>
<geneLocation type="plasmid" evidence="3 6">
    <name>pP66_a</name>
</geneLocation>
<dbReference type="PANTHER" id="PTHR23150:SF19">
    <property type="entry name" value="FORMYLGLYCINE-GENERATING ENZYME"/>
    <property type="match status" value="1"/>
</dbReference>
<dbReference type="GO" id="GO:0120147">
    <property type="term" value="F:formylglycine-generating oxidase activity"/>
    <property type="evidence" value="ECO:0007669"/>
    <property type="project" value="TreeGrafter"/>
</dbReference>
<organism evidence="4 5">
    <name type="scientific">Phaeobacter inhibens</name>
    <dbReference type="NCBI Taxonomy" id="221822"/>
    <lineage>
        <taxon>Bacteria</taxon>
        <taxon>Pseudomonadati</taxon>
        <taxon>Pseudomonadota</taxon>
        <taxon>Alphaproteobacteria</taxon>
        <taxon>Rhodobacterales</taxon>
        <taxon>Roseobacteraceae</taxon>
        <taxon>Phaeobacter</taxon>
    </lineage>
</organism>
<evidence type="ECO:0000256" key="1">
    <source>
        <dbReference type="SAM" id="Phobius"/>
    </source>
</evidence>
<keyword evidence="6" id="KW-1185">Reference proteome</keyword>
<feature type="transmembrane region" description="Helical" evidence="1">
    <location>
        <begin position="12"/>
        <end position="32"/>
    </location>
</feature>
<dbReference type="PANTHER" id="PTHR23150">
    <property type="entry name" value="SULFATASE MODIFYING FACTOR 1, 2"/>
    <property type="match status" value="1"/>
</dbReference>
<evidence type="ECO:0000313" key="3">
    <source>
        <dbReference type="EMBL" id="AUQ96687.1"/>
    </source>
</evidence>
<keyword evidence="4" id="KW-0614">Plasmid</keyword>
<evidence type="ECO:0000259" key="2">
    <source>
        <dbReference type="Pfam" id="PF03781"/>
    </source>
</evidence>
<protein>
    <recommendedName>
        <fullName evidence="2">Sulfatase-modifying factor enzyme-like domain-containing protein</fullName>
    </recommendedName>
</protein>
<reference evidence="3 6" key="3">
    <citation type="journal article" date="2017" name="Int. J. Syst. Evol. Microbiol.">
        <title>Adaptation of Surface-Associated Bacteria to the Open Ocean: A Genomically Distinct Subpopulation of Phaeobacter gallaeciensis Colonizes Pacific Mesozooplankton.</title>
        <authorList>
            <person name="Freese H.M."/>
            <person name="Methner A."/>
            <person name="Overmann J."/>
        </authorList>
    </citation>
    <scope>NUCLEOTIDE SEQUENCE [LARGE SCALE GENOMIC DNA]</scope>
    <source>
        <strain evidence="3 6">P66</strain>
        <plasmid evidence="3 6">pP66_a</plasmid>
    </source>
</reference>
<geneLocation type="plasmid" evidence="4">
    <name>pP88_a</name>
</geneLocation>
<reference evidence="5 6" key="2">
    <citation type="journal article" date="2017" name="Genome Biol. Evol.">
        <title>Trajectories and Drivers of Genome Evolution in Surface-Associated Marine Phaeobacter.</title>
        <authorList>
            <person name="Freese H.M."/>
            <person name="Sikorski J."/>
            <person name="Bunk B."/>
            <person name="Scheuner C."/>
            <person name="Meier-Kolthoff J.P."/>
            <person name="Sproer C."/>
            <person name="Gram L."/>
            <person name="Overmann J."/>
        </authorList>
    </citation>
    <scope>NUCLEOTIDE SEQUENCE [LARGE SCALE GENOMIC DNA]</scope>
    <source>
        <strain evidence="3 6">P66</strain>
        <strain evidence="4 5">P88</strain>
        <plasmid evidence="3 6">pP66_a</plasmid>
        <plasmid evidence="4">pP88_a</plasmid>
    </source>
</reference>
<dbReference type="EMBL" id="CP010706">
    <property type="protein sequence ID" value="AUQ96687.1"/>
    <property type="molecule type" value="Genomic_DNA"/>
</dbReference>
<dbReference type="InterPro" id="IPR016187">
    <property type="entry name" value="CTDL_fold"/>
</dbReference>
<evidence type="ECO:0000313" key="6">
    <source>
        <dbReference type="Proteomes" id="UP000236536"/>
    </source>
</evidence>
<proteinExistence type="predicted"/>
<name>A0A2I7K259_9RHOB</name>
<keyword evidence="1" id="KW-0472">Membrane</keyword>
<sequence length="252" mass="26972">MPAATLHRPADRIVLLGLGALVAALILLVAIFPPRLSDGPAGGSIFQPELVPAVAEHDGQNVIYVMKHEVTVAEWNRCHAEGGCALELRTRAKQDAGTTPATGLSYLDVSEYLAWINARSDGGYRLPRVAEWEHLAAPVLPEEPDPIFTDPDLTWASTYLLGEQKSRALRPQGSYATTPDGIVDMDGNVWEWTQDCYAGASGASTSRCPAYFVAGEHLAAVPFLVRDPARGGCAVGSPPAHLGLRLVRDTPL</sequence>
<feature type="domain" description="Sulfatase-modifying factor enzyme-like" evidence="2">
    <location>
        <begin position="64"/>
        <end position="248"/>
    </location>
</feature>
<gene>
    <name evidence="3" type="ORF">PhaeoP66_03961</name>
    <name evidence="4" type="ORF">PhaeoP88_03886</name>
</gene>
<dbReference type="InterPro" id="IPR005532">
    <property type="entry name" value="SUMF_dom"/>
</dbReference>
<dbReference type="Pfam" id="PF03781">
    <property type="entry name" value="FGE-sulfatase"/>
    <property type="match status" value="1"/>
</dbReference>
<dbReference type="EMBL" id="CP010726">
    <property type="protein sequence ID" value="AUR01198.1"/>
    <property type="molecule type" value="Genomic_DNA"/>
</dbReference>
<evidence type="ECO:0000313" key="5">
    <source>
        <dbReference type="Proteomes" id="UP000236447"/>
    </source>
</evidence>
<dbReference type="RefSeq" id="WP_254684016.1">
    <property type="nucleotide sequence ID" value="NZ_CP010600.1"/>
</dbReference>
<dbReference type="Proteomes" id="UP000236536">
    <property type="component" value="Plasmid pP66_a"/>
</dbReference>
<accession>A0A2I7K259</accession>
<keyword evidence="1" id="KW-0812">Transmembrane</keyword>
<dbReference type="SUPFAM" id="SSF56436">
    <property type="entry name" value="C-type lectin-like"/>
    <property type="match status" value="1"/>
</dbReference>